<comment type="caution">
    <text evidence="2">The sequence shown here is derived from an EMBL/GenBank/DDBJ whole genome shotgun (WGS) entry which is preliminary data.</text>
</comment>
<gene>
    <name evidence="2" type="ORF">EVOR1521_LOCUS8317</name>
</gene>
<feature type="region of interest" description="Disordered" evidence="1">
    <location>
        <begin position="50"/>
        <end position="88"/>
    </location>
</feature>
<feature type="compositionally biased region" description="Basic and acidic residues" evidence="1">
    <location>
        <begin position="73"/>
        <end position="88"/>
    </location>
</feature>
<evidence type="ECO:0000313" key="2">
    <source>
        <dbReference type="EMBL" id="CAJ1380353.1"/>
    </source>
</evidence>
<evidence type="ECO:0000256" key="1">
    <source>
        <dbReference type="SAM" id="MobiDB-lite"/>
    </source>
</evidence>
<proteinExistence type="predicted"/>
<protein>
    <submittedName>
        <fullName evidence="2">Uncharacterized protein</fullName>
    </submittedName>
</protein>
<sequence>TGEYYDEKDLDRLYVNKQDALETVKKNTRKYYCPVRECWMFENPNYKRSVKDKTELGTSSKRMDKPGKKKRGKDPPPQDKLKAGERKRLSKKLETLNAKYLQAAVAKVLPDNCGEVHEDSLDEAIDRVGGAGGRLKSQVEQAASFLARR</sequence>
<evidence type="ECO:0000313" key="3">
    <source>
        <dbReference type="Proteomes" id="UP001178507"/>
    </source>
</evidence>
<feature type="non-terminal residue" evidence="2">
    <location>
        <position position="149"/>
    </location>
</feature>
<keyword evidence="3" id="KW-1185">Reference proteome</keyword>
<dbReference type="EMBL" id="CAUJNA010000704">
    <property type="protein sequence ID" value="CAJ1380353.1"/>
    <property type="molecule type" value="Genomic_DNA"/>
</dbReference>
<dbReference type="Proteomes" id="UP001178507">
    <property type="component" value="Unassembled WGS sequence"/>
</dbReference>
<reference evidence="2" key="1">
    <citation type="submission" date="2023-08" db="EMBL/GenBank/DDBJ databases">
        <authorList>
            <person name="Chen Y."/>
            <person name="Shah S."/>
            <person name="Dougan E. K."/>
            <person name="Thang M."/>
            <person name="Chan C."/>
        </authorList>
    </citation>
    <scope>NUCLEOTIDE SEQUENCE</scope>
</reference>
<name>A0AA36I3G0_9DINO</name>
<feature type="compositionally biased region" description="Basic and acidic residues" evidence="1">
    <location>
        <begin position="50"/>
        <end position="66"/>
    </location>
</feature>
<accession>A0AA36I3G0</accession>
<feature type="non-terminal residue" evidence="2">
    <location>
        <position position="1"/>
    </location>
</feature>
<organism evidence="2 3">
    <name type="scientific">Effrenium voratum</name>
    <dbReference type="NCBI Taxonomy" id="2562239"/>
    <lineage>
        <taxon>Eukaryota</taxon>
        <taxon>Sar</taxon>
        <taxon>Alveolata</taxon>
        <taxon>Dinophyceae</taxon>
        <taxon>Suessiales</taxon>
        <taxon>Symbiodiniaceae</taxon>
        <taxon>Effrenium</taxon>
    </lineage>
</organism>
<dbReference type="AlphaFoldDB" id="A0AA36I3G0"/>